<dbReference type="Gene3D" id="3.40.710.10">
    <property type="entry name" value="DD-peptidase/beta-lactamase superfamily"/>
    <property type="match status" value="1"/>
</dbReference>
<dbReference type="Pfam" id="PF03793">
    <property type="entry name" value="PASTA"/>
    <property type="match status" value="1"/>
</dbReference>
<keyword evidence="7" id="KW-0328">Glycosyltransferase</keyword>
<dbReference type="GO" id="GO:0004180">
    <property type="term" value="F:carboxypeptidase activity"/>
    <property type="evidence" value="ECO:0007669"/>
    <property type="project" value="UniProtKB-KW"/>
</dbReference>
<dbReference type="EC" id="2.4.1.129" evidence="7"/>
<dbReference type="InterPro" id="IPR005543">
    <property type="entry name" value="PASTA_dom"/>
</dbReference>
<feature type="region of interest" description="Disordered" evidence="4">
    <location>
        <begin position="734"/>
        <end position="757"/>
    </location>
</feature>
<evidence type="ECO:0000256" key="2">
    <source>
        <dbReference type="ARBA" id="ARBA00022645"/>
    </source>
</evidence>
<keyword evidence="3 5" id="KW-0472">Membrane</keyword>
<keyword evidence="7" id="KW-0808">Transferase</keyword>
<dbReference type="PANTHER" id="PTHR30627">
    <property type="entry name" value="PEPTIDOGLYCAN D,D-TRANSPEPTIDASE"/>
    <property type="match status" value="1"/>
</dbReference>
<dbReference type="SUPFAM" id="SSF56519">
    <property type="entry name" value="Penicillin binding protein dimerisation domain"/>
    <property type="match status" value="1"/>
</dbReference>
<dbReference type="GO" id="GO:0008658">
    <property type="term" value="F:penicillin binding"/>
    <property type="evidence" value="ECO:0007669"/>
    <property type="project" value="InterPro"/>
</dbReference>
<dbReference type="InterPro" id="IPR001460">
    <property type="entry name" value="PCN-bd_Tpept"/>
</dbReference>
<comment type="subcellular location">
    <subcellularLocation>
        <location evidence="1">Membrane</location>
    </subcellularLocation>
</comment>
<keyword evidence="2" id="KW-0645">Protease</keyword>
<keyword evidence="5" id="KW-0812">Transmembrane</keyword>
<evidence type="ECO:0000256" key="5">
    <source>
        <dbReference type="SAM" id="Phobius"/>
    </source>
</evidence>
<reference evidence="7 8" key="1">
    <citation type="submission" date="2018-06" db="EMBL/GenBank/DDBJ databases">
        <authorList>
            <consortium name="Pathogen Informatics"/>
            <person name="Doyle S."/>
        </authorList>
    </citation>
    <scope>NUCLEOTIDE SEQUENCE [LARGE SCALE GENOMIC DNA]</scope>
    <source>
        <strain evidence="7 8">NCTC12858</strain>
    </source>
</reference>
<dbReference type="SUPFAM" id="SSF56601">
    <property type="entry name" value="beta-lactamase/transpeptidase-like"/>
    <property type="match status" value="1"/>
</dbReference>
<organism evidence="7 8">
    <name type="scientific">Porphyromonas crevioricanis</name>
    <dbReference type="NCBI Taxonomy" id="393921"/>
    <lineage>
        <taxon>Bacteria</taxon>
        <taxon>Pseudomonadati</taxon>
        <taxon>Bacteroidota</taxon>
        <taxon>Bacteroidia</taxon>
        <taxon>Bacteroidales</taxon>
        <taxon>Porphyromonadaceae</taxon>
        <taxon>Porphyromonas</taxon>
    </lineage>
</organism>
<keyword evidence="2" id="KW-0121">Carboxypeptidase</keyword>
<dbReference type="KEGG" id="pcre:NCTC12858_00549"/>
<gene>
    <name evidence="7" type="primary">ftsI</name>
    <name evidence="7" type="ORF">NCTC12858_00549</name>
</gene>
<sequence>MARKLNSRPELNSSARYRLWGGVMVIAVLVVLWRVLVTMYQDGEEWRHIGESLHRPQEENIYPYRGTIYSADGEELAITAPHYRLYMDFQAEAFKQLDHKSAMLLLDSLSLVLSEKLSTPEELIKASYLKAQWIKGYKKKSRSCLLVNKDISYLDVKEMYAAPPFRDKENHSNRALTHSIVKVDRAKRINPYGSLGRRTIGSVYAEVTGGLTRGKGGLELAFDSLLRGELGKVLRLYNAGRVTLNTIREPKPGANVHSTLDMRKQAIVEHELRSSLELAEAESGTAVLMEVATGKILAISNLGRLKSGAYAETQNFAVSDLSEPGSTFKTVSMLIALDQGLCTPEDTVDVGNGIWQVGNRRLMDWTVGKRAGLGRISYAEAMHQSSNVGIAKLIQKNFKDRPKAYVQSVRKMGLCDNFDLDIPGAAKHAIVRFPEEGAYWSATTLPWMAHGYETQIPPISTLAFYNAIANGGRFMKPYFVNKVVSPNGEILIENSPTVLHESIASEQAIMQIKDILRGVVTSGTAKRGALSDKVALCGKTGTAVLGNARSGYSERNYQISFAGFFPYEAPKYSMIVVVRKPHVPEYRSAGISCGGVMKRVAETIMSIESRLPIDSMHIASGMKIPHIQSGKRDVVLASLSTAGLSERMTKKPPKTRFVQVKQSGKQIELHSTRPYSRGVVPDLVGMSPSDAVYALAGCGFRSVLHGFGPVFSQSIPAGSRAAIGQKVHLYLTHRSTMSGSKEESKLQSEQKNKTKKE</sequence>
<accession>A0A2X4SFD5</accession>
<dbReference type="SUPFAM" id="SSF54184">
    <property type="entry name" value="Penicillin-binding protein 2x (pbp-2x), c-terminal domain"/>
    <property type="match status" value="1"/>
</dbReference>
<dbReference type="GO" id="GO:0071555">
    <property type="term" value="P:cell wall organization"/>
    <property type="evidence" value="ECO:0007669"/>
    <property type="project" value="TreeGrafter"/>
</dbReference>
<feature type="domain" description="PASTA" evidence="6">
    <location>
        <begin position="678"/>
        <end position="733"/>
    </location>
</feature>
<dbReference type="Pfam" id="PF00905">
    <property type="entry name" value="Transpeptidase"/>
    <property type="match status" value="1"/>
</dbReference>
<dbReference type="Gene3D" id="3.30.10.20">
    <property type="match status" value="1"/>
</dbReference>
<keyword evidence="2" id="KW-0378">Hydrolase</keyword>
<dbReference type="GO" id="GO:0005886">
    <property type="term" value="C:plasma membrane"/>
    <property type="evidence" value="ECO:0007669"/>
    <property type="project" value="TreeGrafter"/>
</dbReference>
<evidence type="ECO:0000256" key="4">
    <source>
        <dbReference type="SAM" id="MobiDB-lite"/>
    </source>
</evidence>
<dbReference type="Gene3D" id="3.30.450.330">
    <property type="match status" value="1"/>
</dbReference>
<evidence type="ECO:0000259" key="6">
    <source>
        <dbReference type="PROSITE" id="PS51178"/>
    </source>
</evidence>
<feature type="transmembrane region" description="Helical" evidence="5">
    <location>
        <begin position="20"/>
        <end position="40"/>
    </location>
</feature>
<dbReference type="Proteomes" id="UP000249300">
    <property type="component" value="Chromosome 1"/>
</dbReference>
<dbReference type="InterPro" id="IPR012338">
    <property type="entry name" value="Beta-lactam/transpept-like"/>
</dbReference>
<dbReference type="PROSITE" id="PS51178">
    <property type="entry name" value="PASTA"/>
    <property type="match status" value="1"/>
</dbReference>
<dbReference type="InterPro" id="IPR050515">
    <property type="entry name" value="Beta-lactam/transpept"/>
</dbReference>
<proteinExistence type="predicted"/>
<name>A0A2X4SFD5_9PORP</name>
<evidence type="ECO:0000256" key="3">
    <source>
        <dbReference type="ARBA" id="ARBA00023136"/>
    </source>
</evidence>
<dbReference type="AlphaFoldDB" id="A0A2X4SFD5"/>
<dbReference type="InterPro" id="IPR036138">
    <property type="entry name" value="PBP_dimer_sf"/>
</dbReference>
<dbReference type="InterPro" id="IPR005311">
    <property type="entry name" value="PBP_dimer"/>
</dbReference>
<dbReference type="PANTHER" id="PTHR30627:SF1">
    <property type="entry name" value="PEPTIDOGLYCAN D,D-TRANSPEPTIDASE FTSI"/>
    <property type="match status" value="1"/>
</dbReference>
<dbReference type="Pfam" id="PF03717">
    <property type="entry name" value="PBP_dimer"/>
    <property type="match status" value="1"/>
</dbReference>
<evidence type="ECO:0000256" key="1">
    <source>
        <dbReference type="ARBA" id="ARBA00004370"/>
    </source>
</evidence>
<feature type="compositionally biased region" description="Basic and acidic residues" evidence="4">
    <location>
        <begin position="740"/>
        <end position="757"/>
    </location>
</feature>
<evidence type="ECO:0000313" key="7">
    <source>
        <dbReference type="EMBL" id="SQH72722.1"/>
    </source>
</evidence>
<dbReference type="RefSeq" id="WP_023936645.1">
    <property type="nucleotide sequence ID" value="NZ_FUXH01000020.1"/>
</dbReference>
<protein>
    <submittedName>
        <fullName evidence="7">Peptidoglycan synthase FtsI</fullName>
        <ecNumber evidence="7">2.4.1.129</ecNumber>
    </submittedName>
</protein>
<dbReference type="Gene3D" id="3.90.1310.10">
    <property type="entry name" value="Penicillin-binding protein 2a (Domain 2)"/>
    <property type="match status" value="1"/>
</dbReference>
<keyword evidence="5" id="KW-1133">Transmembrane helix</keyword>
<dbReference type="GO" id="GO:0016757">
    <property type="term" value="F:glycosyltransferase activity"/>
    <property type="evidence" value="ECO:0007669"/>
    <property type="project" value="UniProtKB-KW"/>
</dbReference>
<keyword evidence="8" id="KW-1185">Reference proteome</keyword>
<dbReference type="EMBL" id="LS483447">
    <property type="protein sequence ID" value="SQH72722.1"/>
    <property type="molecule type" value="Genomic_DNA"/>
</dbReference>
<evidence type="ECO:0000313" key="8">
    <source>
        <dbReference type="Proteomes" id="UP000249300"/>
    </source>
</evidence>